<dbReference type="Pfam" id="PF00156">
    <property type="entry name" value="Pribosyltran"/>
    <property type="match status" value="1"/>
</dbReference>
<organism evidence="3 4">
    <name type="scientific">Pseudomonas typographi</name>
    <dbReference type="NCBI Taxonomy" id="2715964"/>
    <lineage>
        <taxon>Bacteria</taxon>
        <taxon>Pseudomonadati</taxon>
        <taxon>Pseudomonadota</taxon>
        <taxon>Gammaproteobacteria</taxon>
        <taxon>Pseudomonadales</taxon>
        <taxon>Pseudomonadaceae</taxon>
        <taxon>Pseudomonas</taxon>
    </lineage>
</organism>
<dbReference type="Gene3D" id="3.40.50.2020">
    <property type="match status" value="1"/>
</dbReference>
<reference evidence="3 4" key="1">
    <citation type="journal article" date="2020" name="Insects">
        <title>Bacteria Belonging to Pseudomonas typographi sp. nov. from the Bark Beetle Ips typographus Have Genomic Potential to Aid in the Host Ecology.</title>
        <authorList>
            <person name="Peral-Aranega E."/>
            <person name="Saati-Santamaria Z."/>
            <person name="Kolarik M."/>
            <person name="Rivas R."/>
            <person name="Garcia-Fraile P."/>
        </authorList>
    </citation>
    <scope>NUCLEOTIDE SEQUENCE [LARGE SCALE GENOMIC DNA]</scope>
    <source>
        <strain evidence="3 4">CA3A</strain>
    </source>
</reference>
<comment type="similarity">
    <text evidence="1">Belongs to the ComF/GntX family.</text>
</comment>
<protein>
    <submittedName>
        <fullName evidence="3">ComF family protein</fullName>
    </submittedName>
</protein>
<name>A0ABR7YVH8_9PSED</name>
<keyword evidence="4" id="KW-1185">Reference proteome</keyword>
<evidence type="ECO:0000259" key="2">
    <source>
        <dbReference type="Pfam" id="PF00156"/>
    </source>
</evidence>
<dbReference type="SUPFAM" id="SSF53271">
    <property type="entry name" value="PRTase-like"/>
    <property type="match status" value="1"/>
</dbReference>
<dbReference type="PANTHER" id="PTHR47505:SF1">
    <property type="entry name" value="DNA UTILIZATION PROTEIN YHGH"/>
    <property type="match status" value="1"/>
</dbReference>
<feature type="domain" description="Phosphoribosyltransferase" evidence="2">
    <location>
        <begin position="191"/>
        <end position="239"/>
    </location>
</feature>
<gene>
    <name evidence="3" type="ORF">HAQ05_00550</name>
</gene>
<dbReference type="InterPro" id="IPR000836">
    <property type="entry name" value="PRTase_dom"/>
</dbReference>
<evidence type="ECO:0000313" key="4">
    <source>
        <dbReference type="Proteomes" id="UP000805841"/>
    </source>
</evidence>
<evidence type="ECO:0000256" key="1">
    <source>
        <dbReference type="ARBA" id="ARBA00008007"/>
    </source>
</evidence>
<accession>A0ABR7YVH8</accession>
<comment type="caution">
    <text evidence="3">The sequence shown here is derived from an EMBL/GenBank/DDBJ whole genome shotgun (WGS) entry which is preliminary data.</text>
</comment>
<dbReference type="Proteomes" id="UP000805841">
    <property type="component" value="Unassembled WGS sequence"/>
</dbReference>
<dbReference type="CDD" id="cd06223">
    <property type="entry name" value="PRTases_typeI"/>
    <property type="match status" value="1"/>
</dbReference>
<evidence type="ECO:0000313" key="3">
    <source>
        <dbReference type="EMBL" id="MBD1597202.1"/>
    </source>
</evidence>
<dbReference type="RefSeq" id="WP_190416628.1">
    <property type="nucleotide sequence ID" value="NZ_JAAOCA010000001.1"/>
</dbReference>
<dbReference type="InterPro" id="IPR051910">
    <property type="entry name" value="ComF/GntX_DNA_util-trans"/>
</dbReference>
<dbReference type="EMBL" id="JAAOCA010000001">
    <property type="protein sequence ID" value="MBD1597202.1"/>
    <property type="molecule type" value="Genomic_DNA"/>
</dbReference>
<sequence>MRCQPIRSFIVNIWSNNNQPCLLCDQPAGQALPLCIECEYDLPWLGDGCALCALPMPGSLCADCLLRPPPFTRVEAALSYGFPVDALITRFKHQARWPFGRLLGALLTRHLRHRYQEGLPRPTCLLPVPLAPKRLRRRGFNQAQMLAGWLGKGLGIAVAAHLLRRKRDTAAQQRLGFEARQHNLHGAFEVAPRAVLQGRHVALVDDVMTSGATARALARLLIDAGAQRVDVYCLARTPKPT</sequence>
<proteinExistence type="inferred from homology"/>
<dbReference type="InterPro" id="IPR029057">
    <property type="entry name" value="PRTase-like"/>
</dbReference>
<dbReference type="PANTHER" id="PTHR47505">
    <property type="entry name" value="DNA UTILIZATION PROTEIN YHGH"/>
    <property type="match status" value="1"/>
</dbReference>